<name>A0A0F7L0I3_PSEAE</name>
<keyword evidence="1" id="KW-0614">Plasmid</keyword>
<gene>
    <name evidence="1" type="primary">repA</name>
</gene>
<dbReference type="Pfam" id="PF04796">
    <property type="entry name" value="RepA_C"/>
    <property type="match status" value="1"/>
</dbReference>
<dbReference type="AlphaFoldDB" id="A0A0F7L0I3"/>
<sequence length="337" mass="37029">MTKKQREGQGAQQISEIMGDLLAQAQAKAALPPPKRQTKKITPAGLILTEADQKLIGAGAEIATIPPAGEDMAFTHAVLCQVGLPRAKVEGREFMRQSGAAWVNVQAGYLDEGHGPVLQPIPYGVMPRLGLAWVSTFAVRNKEREIPIGDSAAEFLRLMGMESDGRRYTTLRKQMHALAAARLQLGFKGRTYNGQPVQQFDAWVANKDTQQRALWPGVMLLSEDYYGSLIESAVPLDNRALHALKGSALALDVYAWLAHRLHRIEGRGVTLHWKSLREQFAQEYKGKDPDKDFKKEFLPVLRKVLAVYPQAKVKPVTGGVLLIGSPPPIPYKGGPTV</sequence>
<dbReference type="RefSeq" id="WP_137940183.1">
    <property type="nucleotide sequence ID" value="NZ_KP873172.1"/>
</dbReference>
<reference evidence="1" key="1">
    <citation type="submission" date="2015-03" db="EMBL/GenBank/DDBJ databases">
        <title>Complete sequence of plasmid pAMBL1 carrying blaVIM-1 from Pseudomonas aeruginosa.</title>
        <authorList>
            <person name="San Millan A."/>
        </authorList>
    </citation>
    <scope>NUCLEOTIDE SEQUENCE</scope>
    <source>
        <strain evidence="1">PAO1</strain>
        <plasmid evidence="1">pAMBL1</plasmid>
    </source>
</reference>
<proteinExistence type="predicted"/>
<geneLocation type="plasmid" evidence="1">
    <name>pAMBL1</name>
</geneLocation>
<organism evidence="1">
    <name type="scientific">Pseudomonas aeruginosa (strain ATCC 15692 / DSM 22644 / CIP 104116 / JCM 14847 / LMG 12228 / 1C / PRS 101 / PAO1)</name>
    <dbReference type="NCBI Taxonomy" id="208964"/>
    <lineage>
        <taxon>Bacteria</taxon>
        <taxon>Pseudomonadati</taxon>
        <taxon>Pseudomonadota</taxon>
        <taxon>Gammaproteobacteria</taxon>
        <taxon>Pseudomonadales</taxon>
        <taxon>Pseudomonadaceae</taxon>
        <taxon>Pseudomonas</taxon>
    </lineage>
</organism>
<dbReference type="EMBL" id="KP873172">
    <property type="protein sequence ID" value="AKH45390.1"/>
    <property type="molecule type" value="Genomic_DNA"/>
</dbReference>
<accession>A0A0F7L0I3</accession>
<evidence type="ECO:0000313" key="1">
    <source>
        <dbReference type="EMBL" id="AKH45390.1"/>
    </source>
</evidence>
<protein>
    <submittedName>
        <fullName evidence="1">RepA</fullName>
    </submittedName>
</protein>
<dbReference type="InterPro" id="IPR006881">
    <property type="entry name" value="RepA_C"/>
</dbReference>